<protein>
    <submittedName>
        <fullName evidence="1">Uncharacterized protein</fullName>
    </submittedName>
</protein>
<name>A0ABR1YMS0_9PEZI</name>
<dbReference type="EMBL" id="JBBWRZ010000006">
    <property type="protein sequence ID" value="KAK8233794.1"/>
    <property type="molecule type" value="Genomic_DNA"/>
</dbReference>
<sequence length="300" mass="33390">MGILQTGVMAFGYGGVVVLFPHHVCLIRLGRSDPFARKSPFGRSFQERYHSRQVLRSRESEFLRAADLARLWPYSSIPTVHTLFSRLFRFSCASLAGIRGAMLLDAIVSISFFTSSGWISHLHTRCGILNRLLQGALGRKGQGQILVPQEEGELSPFLLSWGLLSLPVCHLCLSRSSASALFSFGCTIQEKKVRIGQGVSRSPVGQCSGVFLWAGMGIWRLGGLVFRTHMTWGLCCGCWGSSCVLQKRCWCRSGFRGCCAHDGHMVWTGPDRTSRHQLLPLPLLLLLPLPLRRVDKDDMR</sequence>
<proteinExistence type="predicted"/>
<comment type="caution">
    <text evidence="1">The sequence shown here is derived from an EMBL/GenBank/DDBJ whole genome shotgun (WGS) entry which is preliminary data.</text>
</comment>
<evidence type="ECO:0000313" key="1">
    <source>
        <dbReference type="EMBL" id="KAK8233794.1"/>
    </source>
</evidence>
<keyword evidence="2" id="KW-1185">Reference proteome</keyword>
<dbReference type="Proteomes" id="UP001492380">
    <property type="component" value="Unassembled WGS sequence"/>
</dbReference>
<accession>A0ABR1YMS0</accession>
<evidence type="ECO:0000313" key="2">
    <source>
        <dbReference type="Proteomes" id="UP001492380"/>
    </source>
</evidence>
<organism evidence="1 2">
    <name type="scientific">Phyllosticta capitalensis</name>
    <dbReference type="NCBI Taxonomy" id="121624"/>
    <lineage>
        <taxon>Eukaryota</taxon>
        <taxon>Fungi</taxon>
        <taxon>Dikarya</taxon>
        <taxon>Ascomycota</taxon>
        <taxon>Pezizomycotina</taxon>
        <taxon>Dothideomycetes</taxon>
        <taxon>Dothideomycetes incertae sedis</taxon>
        <taxon>Botryosphaeriales</taxon>
        <taxon>Phyllostictaceae</taxon>
        <taxon>Phyllosticta</taxon>
    </lineage>
</organism>
<reference evidence="1 2" key="1">
    <citation type="submission" date="2024-04" db="EMBL/GenBank/DDBJ databases">
        <title>Phyllosticta paracitricarpa is synonymous to the EU quarantine fungus P. citricarpa based on phylogenomic analyses.</title>
        <authorList>
            <consortium name="Lawrence Berkeley National Laboratory"/>
            <person name="Van Ingen-Buijs V.A."/>
            <person name="Van Westerhoven A.C."/>
            <person name="Haridas S."/>
            <person name="Skiadas P."/>
            <person name="Martin F."/>
            <person name="Groenewald J.Z."/>
            <person name="Crous P.W."/>
            <person name="Seidl M.F."/>
        </authorList>
    </citation>
    <scope>NUCLEOTIDE SEQUENCE [LARGE SCALE GENOMIC DNA]</scope>
    <source>
        <strain evidence="1 2">CBS 123374</strain>
    </source>
</reference>
<gene>
    <name evidence="1" type="ORF">HDK90DRAFT_277467</name>
</gene>